<proteinExistence type="predicted"/>
<name>A0A2S2R2I0_9HEMI</name>
<evidence type="ECO:0000256" key="1">
    <source>
        <dbReference type="SAM" id="MobiDB-lite"/>
    </source>
</evidence>
<feature type="compositionally biased region" description="Polar residues" evidence="1">
    <location>
        <begin position="176"/>
        <end position="187"/>
    </location>
</feature>
<feature type="region of interest" description="Disordered" evidence="1">
    <location>
        <begin position="168"/>
        <end position="187"/>
    </location>
</feature>
<dbReference type="EMBL" id="GGMS01014941">
    <property type="protein sequence ID" value="MBY84144.1"/>
    <property type="molecule type" value="Transcribed_RNA"/>
</dbReference>
<gene>
    <name evidence="2" type="ORF">g.14718</name>
</gene>
<accession>A0A2S2R2I0</accession>
<protein>
    <submittedName>
        <fullName evidence="2">Uncharacterized protein</fullName>
    </submittedName>
</protein>
<organism evidence="2">
    <name type="scientific">Sipha flava</name>
    <name type="common">yellow sugarcane aphid</name>
    <dbReference type="NCBI Taxonomy" id="143950"/>
    <lineage>
        <taxon>Eukaryota</taxon>
        <taxon>Metazoa</taxon>
        <taxon>Ecdysozoa</taxon>
        <taxon>Arthropoda</taxon>
        <taxon>Hexapoda</taxon>
        <taxon>Insecta</taxon>
        <taxon>Pterygota</taxon>
        <taxon>Neoptera</taxon>
        <taxon>Paraneoptera</taxon>
        <taxon>Hemiptera</taxon>
        <taxon>Sternorrhyncha</taxon>
        <taxon>Aphidomorpha</taxon>
        <taxon>Aphidoidea</taxon>
        <taxon>Aphididae</taxon>
        <taxon>Sipha</taxon>
    </lineage>
</organism>
<dbReference type="AlphaFoldDB" id="A0A2S2R2I0"/>
<evidence type="ECO:0000313" key="2">
    <source>
        <dbReference type="EMBL" id="MBY84144.1"/>
    </source>
</evidence>
<reference evidence="2" key="1">
    <citation type="submission" date="2018-04" db="EMBL/GenBank/DDBJ databases">
        <title>Transcriptome assembly of Sipha flava.</title>
        <authorList>
            <person name="Scully E.D."/>
            <person name="Geib S.M."/>
            <person name="Palmer N.A."/>
            <person name="Koch K."/>
            <person name="Bradshaw J."/>
            <person name="Heng-Moss T."/>
            <person name="Sarath G."/>
        </authorList>
    </citation>
    <scope>NUCLEOTIDE SEQUENCE</scope>
</reference>
<sequence length="187" mass="20326">MLSAVFPVVRLPYDQPDRVARVLDTIRCELKASRQQSVTAVTAPKTTVAFLEPSQWSSATMTVRVQQLHQQARELEKISVAESTTVAAGDVSNSAALNVDQTVDQVTVGVRDCTLTPKVRPEILVTTGSQPARNYYFGEQHSVPSAVQSNCGRPYLLVPPINITSEISRPPPTALHQYTATSSTSFS</sequence>